<feature type="region of interest" description="Disordered" evidence="9">
    <location>
        <begin position="1"/>
        <end position="125"/>
    </location>
</feature>
<keyword evidence="13" id="KW-1185">Reference proteome</keyword>
<feature type="compositionally biased region" description="Basic and acidic residues" evidence="9">
    <location>
        <begin position="864"/>
        <end position="884"/>
    </location>
</feature>
<dbReference type="InterPro" id="IPR002524">
    <property type="entry name" value="Cation_efflux"/>
</dbReference>
<keyword evidence="7 10" id="KW-0472">Membrane</keyword>
<feature type="transmembrane region" description="Helical" evidence="10">
    <location>
        <begin position="313"/>
        <end position="331"/>
    </location>
</feature>
<sequence>MASTYALPLNPAAQTHSHGRSQSHYSTEPWSGTMSDSSPVRQNGAAGGHRHHRSEMNGQLHPQHLSPYGHAHNISHDHAHDHNHSHSRSTDSTYTLKPFMGGGRPKGRARGESDLGRPNPRKNMPANFGFSPIQETPPQIPSSSWLELPEALTALLIPLPFLFASLAYPSVVAQARRLPISPLEIVANADTLSSHSTSNGGQFLHTCTLSSTTLLLVGIVAKMRSSLEPLDRRKAAQTGARPHDTLLSVNSLWRMFTNALSVVLPFYATMQLGGARTALILLAATTGGLGGFDQGPGKHSALDNTKRTFRTRKWTWGAILLVAIADMFTSVDVIGTLFGYLALATSIAAIPLPLPTAGWFLMTKPGAQTGWNSQGSARASLPKPSSPLVNSSHDTLLTLASGLVLTLIAVVYSSVVASSPSLSHFSIIFSTLSVASATALVYFALPSALRSQKKAGLALGGILAAACGVWEHSDSWQAWCFFPLTCALIFGAITFDTRSSATSRPHSHGHPHSSHAHDHDHHLHGNHSKLSAFLISQCTPGSIMHSILIERDSRRIAYFGVLNLSFMMVQFFYGFVTGSLGLLTDSIHMLFDCAGLAVGLAAAVMSKWRPNVRFPYGYGKVDTLSGFANGVFLLLVSVEIIFDAFERLWEGVELNRLNELLIVSILGFLVNIVGLTAFGHAHHGHGHSHDHDHGDHGHAHGHSHDNENMQGIFLHILADALGSVAVIISTLLTKYYGWSGWDPIASCIIAILIFASAIPLVKSSGMRLMLSLPADVEYGLRNTLQELSSLRGVVAYAVPKFWLEDEGAAHAEVHAKEHGECDHDHEHDHDHGSHLHGHEHSHSGHSHSHSHDHTGHSHSNSHSHSHDHGGHSHDHSDHDHDHPTRQPRILGVIHIIASPIADLEDVRERATQFLKGRGMDVVVHVEREGDRCWCGGGGSKTS</sequence>
<dbReference type="Proteomes" id="UP000800035">
    <property type="component" value="Unassembled WGS sequence"/>
</dbReference>
<feature type="region of interest" description="Disordered" evidence="9">
    <location>
        <begin position="501"/>
        <end position="524"/>
    </location>
</feature>
<keyword evidence="8" id="KW-0256">Endoplasmic reticulum</keyword>
<proteinExistence type="inferred from homology"/>
<evidence type="ECO:0000256" key="8">
    <source>
        <dbReference type="RuleBase" id="RU369017"/>
    </source>
</evidence>
<dbReference type="OrthoDB" id="78669at2759"/>
<feature type="transmembrane region" description="Helical" evidence="10">
    <location>
        <begin position="712"/>
        <end position="737"/>
    </location>
</feature>
<protein>
    <recommendedName>
        <fullName evidence="8">Zinc transporter</fullName>
    </recommendedName>
</protein>
<feature type="compositionally biased region" description="Basic and acidic residues" evidence="9">
    <location>
        <begin position="818"/>
        <end position="842"/>
    </location>
</feature>
<feature type="transmembrane region" description="Helical" evidence="10">
    <location>
        <begin position="660"/>
        <end position="678"/>
    </location>
</feature>
<comment type="function">
    <text evidence="8">Functions as a zinc transporter.</text>
</comment>
<feature type="transmembrane region" description="Helical" evidence="10">
    <location>
        <begin position="455"/>
        <end position="470"/>
    </location>
</feature>
<evidence type="ECO:0000313" key="12">
    <source>
        <dbReference type="EMBL" id="KAF1963346.1"/>
    </source>
</evidence>
<comment type="subcellular location">
    <subcellularLocation>
        <location evidence="8">Endoplasmic reticulum membrane</location>
        <topology evidence="8">Multi-pass membrane protein</topology>
    </subcellularLocation>
    <subcellularLocation>
        <location evidence="1">Membrane</location>
        <topology evidence="1">Multi-pass membrane protein</topology>
    </subcellularLocation>
</comment>
<dbReference type="GO" id="GO:0005794">
    <property type="term" value="C:Golgi apparatus"/>
    <property type="evidence" value="ECO:0007669"/>
    <property type="project" value="TreeGrafter"/>
</dbReference>
<dbReference type="InterPro" id="IPR045316">
    <property type="entry name" value="Msc2-like"/>
</dbReference>
<evidence type="ECO:0000256" key="9">
    <source>
        <dbReference type="SAM" id="MobiDB-lite"/>
    </source>
</evidence>
<feature type="region of interest" description="Disordered" evidence="9">
    <location>
        <begin position="818"/>
        <end position="885"/>
    </location>
</feature>
<dbReference type="GO" id="GO:0005789">
    <property type="term" value="C:endoplasmic reticulum membrane"/>
    <property type="evidence" value="ECO:0007669"/>
    <property type="project" value="UniProtKB-SubCell"/>
</dbReference>
<feature type="transmembrane region" description="Helical" evidence="10">
    <location>
        <begin position="422"/>
        <end position="443"/>
    </location>
</feature>
<accession>A0A6A5UK99</accession>
<feature type="compositionally biased region" description="Polar residues" evidence="9">
    <location>
        <begin position="12"/>
        <end position="41"/>
    </location>
</feature>
<dbReference type="Pfam" id="PF01545">
    <property type="entry name" value="Cation_efflux"/>
    <property type="match status" value="1"/>
</dbReference>
<dbReference type="NCBIfam" id="TIGR01297">
    <property type="entry name" value="CDF"/>
    <property type="match status" value="1"/>
</dbReference>
<feature type="transmembrane region" description="Helical" evidence="10">
    <location>
        <begin position="337"/>
        <end position="361"/>
    </location>
</feature>
<evidence type="ECO:0000256" key="2">
    <source>
        <dbReference type="ARBA" id="ARBA00008873"/>
    </source>
</evidence>
<feature type="transmembrane region" description="Helical" evidence="10">
    <location>
        <begin position="151"/>
        <end position="171"/>
    </location>
</feature>
<dbReference type="GO" id="GO:0005385">
    <property type="term" value="F:zinc ion transmembrane transporter activity"/>
    <property type="evidence" value="ECO:0007669"/>
    <property type="project" value="UniProtKB-UniRule"/>
</dbReference>
<feature type="transmembrane region" description="Helical" evidence="10">
    <location>
        <begin position="743"/>
        <end position="761"/>
    </location>
</feature>
<dbReference type="GO" id="GO:1904257">
    <property type="term" value="P:zinc ion import into Golgi lumen"/>
    <property type="evidence" value="ECO:0007669"/>
    <property type="project" value="TreeGrafter"/>
</dbReference>
<evidence type="ECO:0000256" key="7">
    <source>
        <dbReference type="ARBA" id="ARBA00023136"/>
    </source>
</evidence>
<dbReference type="FunFam" id="1.20.1510.10:FF:000014">
    <property type="entry name" value="Cation efflux protein/ zinc transporter"/>
    <property type="match status" value="1"/>
</dbReference>
<keyword evidence="6 8" id="KW-0406">Ion transport</keyword>
<feature type="transmembrane region" description="Helical" evidence="10">
    <location>
        <begin position="396"/>
        <end position="416"/>
    </location>
</feature>
<feature type="transmembrane region" description="Helical" evidence="10">
    <location>
        <begin position="626"/>
        <end position="645"/>
    </location>
</feature>
<name>A0A6A5UK99_9PLEO</name>
<dbReference type="PANTHER" id="PTHR45755:SF4">
    <property type="entry name" value="ZINC TRANSPORTER 7"/>
    <property type="match status" value="1"/>
</dbReference>
<dbReference type="Gene3D" id="1.20.1510.10">
    <property type="entry name" value="Cation efflux protein transmembrane domain"/>
    <property type="match status" value="1"/>
</dbReference>
<evidence type="ECO:0000256" key="10">
    <source>
        <dbReference type="SAM" id="Phobius"/>
    </source>
</evidence>
<feature type="compositionally biased region" description="Basic residues" evidence="9">
    <location>
        <begin position="505"/>
        <end position="514"/>
    </location>
</feature>
<dbReference type="GO" id="GO:0006882">
    <property type="term" value="P:intracellular zinc ion homeostasis"/>
    <property type="evidence" value="ECO:0007669"/>
    <property type="project" value="InterPro"/>
</dbReference>
<keyword evidence="3 8" id="KW-0813">Transport</keyword>
<dbReference type="InterPro" id="IPR027469">
    <property type="entry name" value="Cation_efflux_TMD_sf"/>
</dbReference>
<feature type="transmembrane region" description="Helical" evidence="10">
    <location>
        <begin position="476"/>
        <end position="495"/>
    </location>
</feature>
<comment type="similarity">
    <text evidence="2 8">Belongs to the cation diffusion facilitator (CDF) transporter (TC 2.A.4) family. SLC30A subfamily.</text>
</comment>
<dbReference type="PANTHER" id="PTHR45755">
    <property type="match status" value="1"/>
</dbReference>
<evidence type="ECO:0000256" key="6">
    <source>
        <dbReference type="ARBA" id="ARBA00023065"/>
    </source>
</evidence>
<dbReference type="InterPro" id="IPR058533">
    <property type="entry name" value="Cation_efflux_TM"/>
</dbReference>
<evidence type="ECO:0000259" key="11">
    <source>
        <dbReference type="Pfam" id="PF01545"/>
    </source>
</evidence>
<keyword evidence="4 10" id="KW-0812">Transmembrane</keyword>
<dbReference type="AlphaFoldDB" id="A0A6A5UK99"/>
<evidence type="ECO:0000256" key="5">
    <source>
        <dbReference type="ARBA" id="ARBA00022989"/>
    </source>
</evidence>
<evidence type="ECO:0000313" key="13">
    <source>
        <dbReference type="Proteomes" id="UP000800035"/>
    </source>
</evidence>
<gene>
    <name evidence="12" type="ORF">CC80DRAFT_3541</name>
</gene>
<keyword evidence="5 10" id="KW-1133">Transmembrane helix</keyword>
<dbReference type="SUPFAM" id="SSF161111">
    <property type="entry name" value="Cation efflux protein transmembrane domain-like"/>
    <property type="match status" value="1"/>
</dbReference>
<dbReference type="GO" id="GO:0031410">
    <property type="term" value="C:cytoplasmic vesicle"/>
    <property type="evidence" value="ECO:0007669"/>
    <property type="project" value="TreeGrafter"/>
</dbReference>
<feature type="compositionally biased region" description="Basic and acidic residues" evidence="9">
    <location>
        <begin position="74"/>
        <end position="84"/>
    </location>
</feature>
<dbReference type="EMBL" id="ML976977">
    <property type="protein sequence ID" value="KAF1963346.1"/>
    <property type="molecule type" value="Genomic_DNA"/>
</dbReference>
<evidence type="ECO:0000256" key="4">
    <source>
        <dbReference type="ARBA" id="ARBA00022692"/>
    </source>
</evidence>
<reference evidence="12" key="1">
    <citation type="journal article" date="2020" name="Stud. Mycol.">
        <title>101 Dothideomycetes genomes: a test case for predicting lifestyles and emergence of pathogens.</title>
        <authorList>
            <person name="Haridas S."/>
            <person name="Albert R."/>
            <person name="Binder M."/>
            <person name="Bloem J."/>
            <person name="Labutti K."/>
            <person name="Salamov A."/>
            <person name="Andreopoulos B."/>
            <person name="Baker S."/>
            <person name="Barry K."/>
            <person name="Bills G."/>
            <person name="Bluhm B."/>
            <person name="Cannon C."/>
            <person name="Castanera R."/>
            <person name="Culley D."/>
            <person name="Daum C."/>
            <person name="Ezra D."/>
            <person name="Gonzalez J."/>
            <person name="Henrissat B."/>
            <person name="Kuo A."/>
            <person name="Liang C."/>
            <person name="Lipzen A."/>
            <person name="Lutzoni F."/>
            <person name="Magnuson J."/>
            <person name="Mondo S."/>
            <person name="Nolan M."/>
            <person name="Ohm R."/>
            <person name="Pangilinan J."/>
            <person name="Park H.-J."/>
            <person name="Ramirez L."/>
            <person name="Alfaro M."/>
            <person name="Sun H."/>
            <person name="Tritt A."/>
            <person name="Yoshinaga Y."/>
            <person name="Zwiers L.-H."/>
            <person name="Turgeon B."/>
            <person name="Goodwin S."/>
            <person name="Spatafora J."/>
            <person name="Crous P."/>
            <person name="Grigoriev I."/>
        </authorList>
    </citation>
    <scope>NUCLEOTIDE SEQUENCE</scope>
    <source>
        <strain evidence="12">CBS 675.92</strain>
    </source>
</reference>
<organism evidence="12 13">
    <name type="scientific">Byssothecium circinans</name>
    <dbReference type="NCBI Taxonomy" id="147558"/>
    <lineage>
        <taxon>Eukaryota</taxon>
        <taxon>Fungi</taxon>
        <taxon>Dikarya</taxon>
        <taxon>Ascomycota</taxon>
        <taxon>Pezizomycotina</taxon>
        <taxon>Dothideomycetes</taxon>
        <taxon>Pleosporomycetidae</taxon>
        <taxon>Pleosporales</taxon>
        <taxon>Massarineae</taxon>
        <taxon>Massarinaceae</taxon>
        <taxon>Byssothecium</taxon>
    </lineage>
</organism>
<feature type="domain" description="Cation efflux protein transmembrane" evidence="11">
    <location>
        <begin position="558"/>
        <end position="769"/>
    </location>
</feature>
<evidence type="ECO:0000256" key="1">
    <source>
        <dbReference type="ARBA" id="ARBA00004141"/>
    </source>
</evidence>
<evidence type="ECO:0000256" key="3">
    <source>
        <dbReference type="ARBA" id="ARBA00022448"/>
    </source>
</evidence>
<feature type="transmembrane region" description="Helical" evidence="10">
    <location>
        <begin position="556"/>
        <end position="575"/>
    </location>
</feature>